<dbReference type="InterPro" id="IPR018062">
    <property type="entry name" value="HTH_AraC-typ_CS"/>
</dbReference>
<dbReference type="SMART" id="SM00871">
    <property type="entry name" value="AraC_E_bind"/>
    <property type="match status" value="1"/>
</dbReference>
<evidence type="ECO:0000256" key="3">
    <source>
        <dbReference type="ARBA" id="ARBA00023163"/>
    </source>
</evidence>
<dbReference type="GO" id="GO:0003700">
    <property type="term" value="F:DNA-binding transcription factor activity"/>
    <property type="evidence" value="ECO:0007669"/>
    <property type="project" value="InterPro"/>
</dbReference>
<dbReference type="Pfam" id="PF12833">
    <property type="entry name" value="HTH_18"/>
    <property type="match status" value="1"/>
</dbReference>
<gene>
    <name evidence="5" type="ORF">HX845_02700</name>
</gene>
<dbReference type="InterPro" id="IPR009057">
    <property type="entry name" value="Homeodomain-like_sf"/>
</dbReference>
<dbReference type="GO" id="GO:0043565">
    <property type="term" value="F:sequence-specific DNA binding"/>
    <property type="evidence" value="ECO:0007669"/>
    <property type="project" value="InterPro"/>
</dbReference>
<keyword evidence="2" id="KW-0238">DNA-binding</keyword>
<comment type="caution">
    <text evidence="5">The sequence shown here is derived from an EMBL/GenBank/DDBJ whole genome shotgun (WGS) entry which is preliminary data.</text>
</comment>
<evidence type="ECO:0000259" key="4">
    <source>
        <dbReference type="PROSITE" id="PS01124"/>
    </source>
</evidence>
<proteinExistence type="predicted"/>
<dbReference type="InterPro" id="IPR050908">
    <property type="entry name" value="SmbC-like"/>
</dbReference>
<dbReference type="RefSeq" id="WP_017124689.1">
    <property type="nucleotide sequence ID" value="NZ_JACAQE010000001.1"/>
</dbReference>
<dbReference type="PRINTS" id="PR00032">
    <property type="entry name" value="HTHARAC"/>
</dbReference>
<protein>
    <submittedName>
        <fullName evidence="5">AraC family transcriptional regulator</fullName>
    </submittedName>
</protein>
<name>A0A7Y7XUG8_9PSED</name>
<dbReference type="SUPFAM" id="SSF55136">
    <property type="entry name" value="Probable bacterial effector-binding domain"/>
    <property type="match status" value="1"/>
</dbReference>
<dbReference type="EMBL" id="JACAQE010000001">
    <property type="protein sequence ID" value="NWC12543.1"/>
    <property type="molecule type" value="Genomic_DNA"/>
</dbReference>
<dbReference type="Pfam" id="PF06445">
    <property type="entry name" value="GyrI-like"/>
    <property type="match status" value="1"/>
</dbReference>
<dbReference type="InterPro" id="IPR029442">
    <property type="entry name" value="GyrI-like"/>
</dbReference>
<dbReference type="Gene3D" id="1.10.10.60">
    <property type="entry name" value="Homeodomain-like"/>
    <property type="match status" value="2"/>
</dbReference>
<dbReference type="PROSITE" id="PS01124">
    <property type="entry name" value="HTH_ARAC_FAMILY_2"/>
    <property type="match status" value="1"/>
</dbReference>
<keyword evidence="1" id="KW-0805">Transcription regulation</keyword>
<dbReference type="GO" id="GO:0009893">
    <property type="term" value="P:positive regulation of metabolic process"/>
    <property type="evidence" value="ECO:0007669"/>
    <property type="project" value="UniProtKB-ARBA"/>
</dbReference>
<keyword evidence="3" id="KW-0804">Transcription</keyword>
<dbReference type="Proteomes" id="UP000517547">
    <property type="component" value="Unassembled WGS sequence"/>
</dbReference>
<sequence length="289" mass="32667">MTDLSSSHAYAKRFDAVLAYIDTYLEGDLSVNALSRIANFSAFHFHRQFTAYVGVPVAQYVQLMRLRRAAHQLVGSPDQSVLETALSAGFESPEAFSRAFKRAFGMAPSAFAKAPNWQLWSAVFVVPHFSRSITMQIRIVEFAETRVAALEHRGAPALVSESVNLFRQWRMRSGQSPVALSRSFGIPYDNPDTTSAEDFRFAICGEIKEAVLPNEFGVHERVIPAGRCAVIRHTGSPDYIGETIYPLYRDWLPSSKEELRDHPLFFHYLSVFPETPQDQWQTDIYVPLK</sequence>
<feature type="domain" description="HTH araC/xylS-type" evidence="4">
    <location>
        <begin position="15"/>
        <end position="114"/>
    </location>
</feature>
<dbReference type="SMART" id="SM00342">
    <property type="entry name" value="HTH_ARAC"/>
    <property type="match status" value="1"/>
</dbReference>
<evidence type="ECO:0000313" key="5">
    <source>
        <dbReference type="EMBL" id="NWC12543.1"/>
    </source>
</evidence>
<dbReference type="InterPro" id="IPR020449">
    <property type="entry name" value="Tscrpt_reg_AraC-type_HTH"/>
</dbReference>
<evidence type="ECO:0000313" key="6">
    <source>
        <dbReference type="Proteomes" id="UP000517547"/>
    </source>
</evidence>
<accession>A0A7Y7XUG8</accession>
<dbReference type="InterPro" id="IPR010499">
    <property type="entry name" value="AraC_E-bd"/>
</dbReference>
<dbReference type="SUPFAM" id="SSF46689">
    <property type="entry name" value="Homeodomain-like"/>
    <property type="match status" value="2"/>
</dbReference>
<evidence type="ECO:0000256" key="2">
    <source>
        <dbReference type="ARBA" id="ARBA00023125"/>
    </source>
</evidence>
<dbReference type="PANTHER" id="PTHR40055">
    <property type="entry name" value="TRANSCRIPTIONAL REGULATOR YGIV-RELATED"/>
    <property type="match status" value="1"/>
</dbReference>
<dbReference type="InterPro" id="IPR011256">
    <property type="entry name" value="Reg_factor_effector_dom_sf"/>
</dbReference>
<evidence type="ECO:0000256" key="1">
    <source>
        <dbReference type="ARBA" id="ARBA00023015"/>
    </source>
</evidence>
<dbReference type="PANTHER" id="PTHR40055:SF1">
    <property type="entry name" value="TRANSCRIPTIONAL REGULATOR YGIV-RELATED"/>
    <property type="match status" value="1"/>
</dbReference>
<dbReference type="AlphaFoldDB" id="A0A7Y7XUG8"/>
<dbReference type="PROSITE" id="PS00041">
    <property type="entry name" value="HTH_ARAC_FAMILY_1"/>
    <property type="match status" value="1"/>
</dbReference>
<dbReference type="InterPro" id="IPR018060">
    <property type="entry name" value="HTH_AraC"/>
</dbReference>
<organism evidence="5 6">
    <name type="scientific">Pseudomonas gingeri</name>
    <dbReference type="NCBI Taxonomy" id="117681"/>
    <lineage>
        <taxon>Bacteria</taxon>
        <taxon>Pseudomonadati</taxon>
        <taxon>Pseudomonadota</taxon>
        <taxon>Gammaproteobacteria</taxon>
        <taxon>Pseudomonadales</taxon>
        <taxon>Pseudomonadaceae</taxon>
        <taxon>Pseudomonas</taxon>
    </lineage>
</organism>
<dbReference type="Gene3D" id="3.20.80.10">
    <property type="entry name" value="Regulatory factor, effector binding domain"/>
    <property type="match status" value="1"/>
</dbReference>
<reference evidence="5 6" key="1">
    <citation type="submission" date="2020-04" db="EMBL/GenBank/DDBJ databases">
        <title>Molecular characterization of pseudomonads from Agaricus bisporus reveal novel blotch 2 pathogens in Western Europe.</title>
        <authorList>
            <person name="Taparia T."/>
            <person name="Krijger M."/>
            <person name="Haynes E."/>
            <person name="Elpinstone J.G."/>
            <person name="Noble R."/>
            <person name="Van Der Wolf J."/>
        </authorList>
    </citation>
    <scope>NUCLEOTIDE SEQUENCE [LARGE SCALE GENOMIC DNA]</scope>
    <source>
        <strain evidence="5 6">IPO3738</strain>
    </source>
</reference>